<keyword evidence="3" id="KW-1185">Reference proteome</keyword>
<evidence type="ECO:0000313" key="2">
    <source>
        <dbReference type="EMBL" id="KAK9293322.1"/>
    </source>
</evidence>
<dbReference type="Proteomes" id="UP001415857">
    <property type="component" value="Unassembled WGS sequence"/>
</dbReference>
<sequence>MKTLVCAEKPPLYITKPSPWRPRPISPTLHPTPMKNIHHPTRTWKLHAEAKGFGGLSSTIPDKRIQRETVTRKNSGKNDDDDDQIPKVVFERMIVRILLSVGVPMAIGLALLHLFGIVKEQHLWDVPLWLPVLTTFFTFGTSALGIAYGTLSTSWDAEKKGSLLGVEEAQQNWVEMWREEEDESNK</sequence>
<feature type="transmembrane region" description="Helical" evidence="1">
    <location>
        <begin position="94"/>
        <end position="116"/>
    </location>
</feature>
<name>A0AAP0SAH1_LIQFO</name>
<dbReference type="AlphaFoldDB" id="A0AAP0SAH1"/>
<keyword evidence="1" id="KW-1133">Transmembrane helix</keyword>
<evidence type="ECO:0000313" key="3">
    <source>
        <dbReference type="Proteomes" id="UP001415857"/>
    </source>
</evidence>
<organism evidence="2 3">
    <name type="scientific">Liquidambar formosana</name>
    <name type="common">Formosan gum</name>
    <dbReference type="NCBI Taxonomy" id="63359"/>
    <lineage>
        <taxon>Eukaryota</taxon>
        <taxon>Viridiplantae</taxon>
        <taxon>Streptophyta</taxon>
        <taxon>Embryophyta</taxon>
        <taxon>Tracheophyta</taxon>
        <taxon>Spermatophyta</taxon>
        <taxon>Magnoliopsida</taxon>
        <taxon>eudicotyledons</taxon>
        <taxon>Gunneridae</taxon>
        <taxon>Pentapetalae</taxon>
        <taxon>Saxifragales</taxon>
        <taxon>Altingiaceae</taxon>
        <taxon>Liquidambar</taxon>
    </lineage>
</organism>
<dbReference type="PANTHER" id="PTHR34575:SF6">
    <property type="entry name" value="EXPRESSED PROTEIN"/>
    <property type="match status" value="1"/>
</dbReference>
<comment type="caution">
    <text evidence="2">The sequence shown here is derived from an EMBL/GenBank/DDBJ whole genome shotgun (WGS) entry which is preliminary data.</text>
</comment>
<evidence type="ECO:0000256" key="1">
    <source>
        <dbReference type="SAM" id="Phobius"/>
    </source>
</evidence>
<accession>A0AAP0SAH1</accession>
<dbReference type="PANTHER" id="PTHR34575">
    <property type="entry name" value="PROTEIN PAM68, CHLOROPLASTIC"/>
    <property type="match status" value="1"/>
</dbReference>
<dbReference type="EMBL" id="JBBPBK010000001">
    <property type="protein sequence ID" value="KAK9293322.1"/>
    <property type="molecule type" value="Genomic_DNA"/>
</dbReference>
<proteinExistence type="predicted"/>
<keyword evidence="1" id="KW-0812">Transmembrane</keyword>
<dbReference type="Pfam" id="PF11947">
    <property type="entry name" value="DUF3464"/>
    <property type="match status" value="1"/>
</dbReference>
<dbReference type="InterPro" id="IPR021855">
    <property type="entry name" value="PAM68-like"/>
</dbReference>
<gene>
    <name evidence="2" type="ORF">L1049_021314</name>
</gene>
<reference evidence="2 3" key="1">
    <citation type="journal article" date="2024" name="Plant J.">
        <title>Genome sequences and population genomics reveal climatic adaptation and genomic divergence between two closely related sweetgum species.</title>
        <authorList>
            <person name="Xu W.Q."/>
            <person name="Ren C.Q."/>
            <person name="Zhang X.Y."/>
            <person name="Comes H.P."/>
            <person name="Liu X.H."/>
            <person name="Li Y.G."/>
            <person name="Kettle C.J."/>
            <person name="Jalonen R."/>
            <person name="Gaisberger H."/>
            <person name="Ma Y.Z."/>
            <person name="Qiu Y.X."/>
        </authorList>
    </citation>
    <scope>NUCLEOTIDE SEQUENCE [LARGE SCALE GENOMIC DNA]</scope>
    <source>
        <strain evidence="2">Hangzhou</strain>
    </source>
</reference>
<protein>
    <submittedName>
        <fullName evidence="2">Uncharacterized protein</fullName>
    </submittedName>
</protein>
<feature type="transmembrane region" description="Helical" evidence="1">
    <location>
        <begin position="128"/>
        <end position="151"/>
    </location>
</feature>
<keyword evidence="1" id="KW-0472">Membrane</keyword>